<dbReference type="InterPro" id="IPR006015">
    <property type="entry name" value="Universal_stress_UspA"/>
</dbReference>
<dbReference type="EMBL" id="CP009501">
    <property type="protein sequence ID" value="AKB11881.1"/>
    <property type="molecule type" value="Genomic_DNA"/>
</dbReference>
<accession>A0A0E3KNR8</accession>
<dbReference type="AlphaFoldDB" id="A0A0E3KNR8"/>
<dbReference type="GeneID" id="41601881"/>
<dbReference type="PATRIC" id="fig|523844.20.peg.168"/>
<organism evidence="3 4">
    <name type="scientific">Methanosarcina thermophila (strain ATCC 43570 / DSM 1825 / OCM 12 / VKM B-1830 / TM-1)</name>
    <dbReference type="NCBI Taxonomy" id="523844"/>
    <lineage>
        <taxon>Archaea</taxon>
        <taxon>Methanobacteriati</taxon>
        <taxon>Methanobacteriota</taxon>
        <taxon>Stenosarchaea group</taxon>
        <taxon>Methanomicrobia</taxon>
        <taxon>Methanosarcinales</taxon>
        <taxon>Methanosarcinaceae</taxon>
        <taxon>Methanosarcina</taxon>
    </lineage>
</organism>
<sequence length="149" mass="16160">MRGEVYQRIMIATDGSEFSKKAVVTGVDIARLSGAKVYAVYVVTPVAYTARDLGWVRASIENFRTEGKRATAFVEEIAKAANVEVEPVILEGHPAEEIIGFAEQNGMDLIVVGTLGKTGLDRFLLGSVAENVIRHSKIPVLVVKGEKSR</sequence>
<dbReference type="PANTHER" id="PTHR46268">
    <property type="entry name" value="STRESS RESPONSE PROTEIN NHAX"/>
    <property type="match status" value="1"/>
</dbReference>
<evidence type="ECO:0000256" key="1">
    <source>
        <dbReference type="ARBA" id="ARBA00008791"/>
    </source>
</evidence>
<dbReference type="PIRSF" id="PIRSF006276">
    <property type="entry name" value="UspA"/>
    <property type="match status" value="1"/>
</dbReference>
<dbReference type="Pfam" id="PF00582">
    <property type="entry name" value="Usp"/>
    <property type="match status" value="1"/>
</dbReference>
<dbReference type="KEGG" id="mthr:MSTHT_0123"/>
<dbReference type="PANTHER" id="PTHR46268:SF24">
    <property type="entry name" value="UNIVERSAL STRESS PROTEIN"/>
    <property type="match status" value="1"/>
</dbReference>
<evidence type="ECO:0000259" key="2">
    <source>
        <dbReference type="Pfam" id="PF00582"/>
    </source>
</evidence>
<dbReference type="HOGENOM" id="CLU_049301_11_1_2"/>
<dbReference type="OrthoDB" id="105697at2157"/>
<evidence type="ECO:0000313" key="4">
    <source>
        <dbReference type="Proteomes" id="UP000066529"/>
    </source>
</evidence>
<proteinExistence type="inferred from homology"/>
<reference evidence="3 4" key="1">
    <citation type="submission" date="2014-07" db="EMBL/GenBank/DDBJ databases">
        <title>Methanogenic archaea and the global carbon cycle.</title>
        <authorList>
            <person name="Henriksen J.R."/>
            <person name="Luke J."/>
            <person name="Reinhart S."/>
            <person name="Benedict M.N."/>
            <person name="Youngblut N.D."/>
            <person name="Metcalf M.E."/>
            <person name="Whitaker R.J."/>
            <person name="Metcalf W.W."/>
        </authorList>
    </citation>
    <scope>NUCLEOTIDE SEQUENCE [LARGE SCALE GENOMIC DNA]</scope>
    <source>
        <strain evidence="4">ATCC 43570 / DSM 1825 / OCM 12 / VKM B-1830 / TM-1</strain>
    </source>
</reference>
<dbReference type="InterPro" id="IPR006016">
    <property type="entry name" value="UspA"/>
</dbReference>
<dbReference type="RefSeq" id="WP_048166147.1">
    <property type="nucleotide sequence ID" value="NZ_CP009501.1"/>
</dbReference>
<dbReference type="CDD" id="cd00293">
    <property type="entry name" value="USP-like"/>
    <property type="match status" value="1"/>
</dbReference>
<feature type="domain" description="UspA" evidence="2">
    <location>
        <begin position="6"/>
        <end position="144"/>
    </location>
</feature>
<dbReference type="PRINTS" id="PR01438">
    <property type="entry name" value="UNVRSLSTRESS"/>
</dbReference>
<evidence type="ECO:0000313" key="3">
    <source>
        <dbReference type="EMBL" id="AKB11881.1"/>
    </source>
</evidence>
<protein>
    <submittedName>
        <fullName evidence="3">Universal stress protein</fullName>
    </submittedName>
</protein>
<dbReference type="SUPFAM" id="SSF52402">
    <property type="entry name" value="Adenine nucleotide alpha hydrolases-like"/>
    <property type="match status" value="1"/>
</dbReference>
<dbReference type="Gene3D" id="3.40.50.620">
    <property type="entry name" value="HUPs"/>
    <property type="match status" value="1"/>
</dbReference>
<comment type="similarity">
    <text evidence="1">Belongs to the universal stress protein A family.</text>
</comment>
<dbReference type="InterPro" id="IPR014729">
    <property type="entry name" value="Rossmann-like_a/b/a_fold"/>
</dbReference>
<name>A0A0E3KNR8_METTT</name>
<dbReference type="Proteomes" id="UP000066529">
    <property type="component" value="Chromosome"/>
</dbReference>
<gene>
    <name evidence="3" type="ORF">MSTHT_0123</name>
</gene>